<dbReference type="EMBL" id="GEEE01023602">
    <property type="protein sequence ID" value="JAP39623.1"/>
    <property type="molecule type" value="Transcribed_RNA"/>
</dbReference>
<organism evidence="2">
    <name type="scientific">Schistocephalus solidus</name>
    <name type="common">Tapeworm</name>
    <dbReference type="NCBI Taxonomy" id="70667"/>
    <lineage>
        <taxon>Eukaryota</taxon>
        <taxon>Metazoa</taxon>
        <taxon>Spiralia</taxon>
        <taxon>Lophotrochozoa</taxon>
        <taxon>Platyhelminthes</taxon>
        <taxon>Cestoda</taxon>
        <taxon>Eucestoda</taxon>
        <taxon>Diphyllobothriidea</taxon>
        <taxon>Diphyllobothriidae</taxon>
        <taxon>Schistocephalus</taxon>
    </lineage>
</organism>
<proteinExistence type="predicted"/>
<dbReference type="EMBL" id="GEEE01023395">
    <property type="protein sequence ID" value="JAP39830.1"/>
    <property type="molecule type" value="Transcribed_RNA"/>
</dbReference>
<protein>
    <submittedName>
        <fullName evidence="2">Uncharacterized protein</fullName>
    </submittedName>
</protein>
<feature type="region of interest" description="Disordered" evidence="1">
    <location>
        <begin position="101"/>
        <end position="126"/>
    </location>
</feature>
<reference evidence="2" key="1">
    <citation type="submission" date="2016-01" db="EMBL/GenBank/DDBJ databases">
        <title>Reference transcriptome for the parasite Schistocephalus solidus: insights into the molecular evolution of parasitism.</title>
        <authorList>
            <person name="Hebert F.O."/>
            <person name="Grambauer S."/>
            <person name="Barber I."/>
            <person name="Landry C.R."/>
            <person name="Aubin-Horth N."/>
        </authorList>
    </citation>
    <scope>NUCLEOTIDE SEQUENCE</scope>
</reference>
<evidence type="ECO:0000256" key="1">
    <source>
        <dbReference type="SAM" id="MobiDB-lite"/>
    </source>
</evidence>
<accession>A0A0X3NJJ9</accession>
<sequence length="412" mass="46165">MVYRKPQYFEGQVDAPIPARRILHARRESLPNIFNQRKTYCFPCIQSHEIQYTSAVEDNLEALRIGSRATEGKRRSQWTIEVPDHSDVDLIIQDRRGRVKELRVSPDRSRANRQTLPLHSTSSDDYTAVSENLKETEISDFSTSSGYSSVSFESRDECSSVTPTSNYRICSNLVPICLRNSSRRSFPYPTFVPMTFRRPEVMQIQHVKAGYRPCSRSPCRTKIYFKQDMLPSCNGSRSRTKICTKTSSTTRRAYGCSACGGRPCPCSGGCRQYAQDCSWCENANETSECEESNCTEEVVWSRKVCAKPDSEDGYSNLSEPTFELPAKGVPLVRSRIVTTGDCSESSDMYSSTVETFDYSCGSVGCGPKCVSSGRGVSRFSKCMIKWVPQKDEKAAFTQQEPISSGCFVGTGL</sequence>
<gene>
    <name evidence="2" type="ORF">TR143668</name>
</gene>
<feature type="compositionally biased region" description="Polar residues" evidence="1">
    <location>
        <begin position="112"/>
        <end position="125"/>
    </location>
</feature>
<evidence type="ECO:0000313" key="2">
    <source>
        <dbReference type="EMBL" id="JAP39623.1"/>
    </source>
</evidence>
<feature type="compositionally biased region" description="Basic and acidic residues" evidence="1">
    <location>
        <begin position="101"/>
        <end position="110"/>
    </location>
</feature>
<dbReference type="AlphaFoldDB" id="A0A0X3NJJ9"/>
<name>A0A0X3NJJ9_SCHSO</name>